<sequence length="75" mass="8599">MQQQYSGQTEDTNPETGETIATNKKAIKEDDAYCRNNHSTSQLHDAEHLSVHMLFLVLLYYFIWPPIDSLFSPAP</sequence>
<evidence type="ECO:0000256" key="1">
    <source>
        <dbReference type="SAM" id="Phobius"/>
    </source>
</evidence>
<reference evidence="2 3" key="1">
    <citation type="submission" date="2016-03" db="EMBL/GenBank/DDBJ databases">
        <title>EvidentialGene: Evidence-directed Construction of Genes on Genomes.</title>
        <authorList>
            <person name="Gilbert D.G."/>
            <person name="Choi J.-H."/>
            <person name="Mockaitis K."/>
            <person name="Colbourne J."/>
            <person name="Pfrender M."/>
        </authorList>
    </citation>
    <scope>NUCLEOTIDE SEQUENCE [LARGE SCALE GENOMIC DNA]</scope>
    <source>
        <strain evidence="2 3">Xinb3</strain>
        <tissue evidence="2">Complete organism</tissue>
    </source>
</reference>
<evidence type="ECO:0000313" key="2">
    <source>
        <dbReference type="EMBL" id="KZS11918.1"/>
    </source>
</evidence>
<gene>
    <name evidence="2" type="ORF">APZ42_023292</name>
</gene>
<name>A0A164V351_9CRUS</name>
<evidence type="ECO:0000313" key="3">
    <source>
        <dbReference type="Proteomes" id="UP000076858"/>
    </source>
</evidence>
<proteinExistence type="predicted"/>
<keyword evidence="3" id="KW-1185">Reference proteome</keyword>
<protein>
    <submittedName>
        <fullName evidence="2">Uncharacterized protein</fullName>
    </submittedName>
</protein>
<accession>A0A164V351</accession>
<feature type="transmembrane region" description="Helical" evidence="1">
    <location>
        <begin position="49"/>
        <end position="67"/>
    </location>
</feature>
<organism evidence="2 3">
    <name type="scientific">Daphnia magna</name>
    <dbReference type="NCBI Taxonomy" id="35525"/>
    <lineage>
        <taxon>Eukaryota</taxon>
        <taxon>Metazoa</taxon>
        <taxon>Ecdysozoa</taxon>
        <taxon>Arthropoda</taxon>
        <taxon>Crustacea</taxon>
        <taxon>Branchiopoda</taxon>
        <taxon>Diplostraca</taxon>
        <taxon>Cladocera</taxon>
        <taxon>Anomopoda</taxon>
        <taxon>Daphniidae</taxon>
        <taxon>Daphnia</taxon>
    </lineage>
</organism>
<keyword evidence="1" id="KW-0812">Transmembrane</keyword>
<comment type="caution">
    <text evidence="2">The sequence shown here is derived from an EMBL/GenBank/DDBJ whole genome shotgun (WGS) entry which is preliminary data.</text>
</comment>
<dbReference type="AlphaFoldDB" id="A0A164V351"/>
<dbReference type="Proteomes" id="UP000076858">
    <property type="component" value="Unassembled WGS sequence"/>
</dbReference>
<keyword evidence="1" id="KW-0472">Membrane</keyword>
<keyword evidence="1" id="KW-1133">Transmembrane helix</keyword>
<dbReference type="EMBL" id="LRGB01001463">
    <property type="protein sequence ID" value="KZS11918.1"/>
    <property type="molecule type" value="Genomic_DNA"/>
</dbReference>